<dbReference type="Proteomes" id="UP000054279">
    <property type="component" value="Unassembled WGS sequence"/>
</dbReference>
<dbReference type="EMBL" id="KN837186">
    <property type="protein sequence ID" value="KIJ35658.1"/>
    <property type="molecule type" value="Genomic_DNA"/>
</dbReference>
<sequence>MGIHVDVDVDALRGLVQKNAQMRMELGSASEEETVETDTHVPKRRHAVRRLRREKSTGRVLARTNSKSKAKKVGRFKEERSESTEEKAGPSDEECHSASPPLAPASESSSNIRISDTVENIIDMYSEMPSKG</sequence>
<evidence type="ECO:0000256" key="1">
    <source>
        <dbReference type="SAM" id="MobiDB-lite"/>
    </source>
</evidence>
<dbReference type="HOGENOM" id="CLU_1918410_0_0_1"/>
<accession>A0A0C9TYW7</accession>
<feature type="compositionally biased region" description="Basic and acidic residues" evidence="1">
    <location>
        <begin position="75"/>
        <end position="96"/>
    </location>
</feature>
<dbReference type="AlphaFoldDB" id="A0A0C9TYW7"/>
<feature type="compositionally biased region" description="Low complexity" evidence="1">
    <location>
        <begin position="97"/>
        <end position="110"/>
    </location>
</feature>
<feature type="region of interest" description="Disordered" evidence="1">
    <location>
        <begin position="26"/>
        <end position="115"/>
    </location>
</feature>
<evidence type="ECO:0000313" key="2">
    <source>
        <dbReference type="EMBL" id="KIJ35658.1"/>
    </source>
</evidence>
<evidence type="ECO:0000313" key="3">
    <source>
        <dbReference type="Proteomes" id="UP000054279"/>
    </source>
</evidence>
<gene>
    <name evidence="2" type="ORF">M422DRAFT_262058</name>
</gene>
<keyword evidence="3" id="KW-1185">Reference proteome</keyword>
<organism evidence="2 3">
    <name type="scientific">Sphaerobolus stellatus (strain SS14)</name>
    <dbReference type="NCBI Taxonomy" id="990650"/>
    <lineage>
        <taxon>Eukaryota</taxon>
        <taxon>Fungi</taxon>
        <taxon>Dikarya</taxon>
        <taxon>Basidiomycota</taxon>
        <taxon>Agaricomycotina</taxon>
        <taxon>Agaricomycetes</taxon>
        <taxon>Phallomycetidae</taxon>
        <taxon>Geastrales</taxon>
        <taxon>Sphaerobolaceae</taxon>
        <taxon>Sphaerobolus</taxon>
    </lineage>
</organism>
<reference evidence="2 3" key="1">
    <citation type="submission" date="2014-06" db="EMBL/GenBank/DDBJ databases">
        <title>Evolutionary Origins and Diversification of the Mycorrhizal Mutualists.</title>
        <authorList>
            <consortium name="DOE Joint Genome Institute"/>
            <consortium name="Mycorrhizal Genomics Consortium"/>
            <person name="Kohler A."/>
            <person name="Kuo A."/>
            <person name="Nagy L.G."/>
            <person name="Floudas D."/>
            <person name="Copeland A."/>
            <person name="Barry K.W."/>
            <person name="Cichocki N."/>
            <person name="Veneault-Fourrey C."/>
            <person name="LaButti K."/>
            <person name="Lindquist E.A."/>
            <person name="Lipzen A."/>
            <person name="Lundell T."/>
            <person name="Morin E."/>
            <person name="Murat C."/>
            <person name="Riley R."/>
            <person name="Ohm R."/>
            <person name="Sun H."/>
            <person name="Tunlid A."/>
            <person name="Henrissat B."/>
            <person name="Grigoriev I.V."/>
            <person name="Hibbett D.S."/>
            <person name="Martin F."/>
        </authorList>
    </citation>
    <scope>NUCLEOTIDE SEQUENCE [LARGE SCALE GENOMIC DNA]</scope>
    <source>
        <strain evidence="2 3">SS14</strain>
    </source>
</reference>
<feature type="compositionally biased region" description="Basic residues" evidence="1">
    <location>
        <begin position="42"/>
        <end position="53"/>
    </location>
</feature>
<protein>
    <submittedName>
        <fullName evidence="2">Uncharacterized protein</fullName>
    </submittedName>
</protein>
<proteinExistence type="predicted"/>
<name>A0A0C9TYW7_SPHS4</name>